<dbReference type="EMBL" id="RCML01001553">
    <property type="protein sequence ID" value="KAG2961763.1"/>
    <property type="molecule type" value="Genomic_DNA"/>
</dbReference>
<sequence length="62" mass="6885">MLDSEHLQGKRIPYDSLAFENAVSKGASGEEWICQYNGQKVATKRLLETKLFFCSEPSSAAC</sequence>
<dbReference type="AlphaFoldDB" id="A0A329RES0"/>
<gene>
    <name evidence="6" type="ORF">JG687_00017539</name>
    <name evidence="7" type="ORF">PC110_g21050</name>
    <name evidence="1" type="ORF">PC113_g22479</name>
    <name evidence="2" type="ORF">PC115_g21766</name>
    <name evidence="3" type="ORF">PC117_g23395</name>
    <name evidence="4" type="ORF">PC118_g21792</name>
    <name evidence="5" type="ORF">PC129_g22050</name>
</gene>
<comment type="caution">
    <text evidence="7">The sequence shown here is derived from an EMBL/GenBank/DDBJ whole genome shotgun (WGS) entry which is preliminary data.</text>
</comment>
<dbReference type="EMBL" id="RCMK01001414">
    <property type="protein sequence ID" value="KAG2894782.1"/>
    <property type="molecule type" value="Genomic_DNA"/>
</dbReference>
<dbReference type="STRING" id="29920.A0A329RES0"/>
<evidence type="ECO:0000313" key="6">
    <source>
        <dbReference type="EMBL" id="KAG6944994.1"/>
    </source>
</evidence>
<dbReference type="Proteomes" id="UP000697107">
    <property type="component" value="Unassembled WGS sequence"/>
</dbReference>
<name>A0A329RES0_9STRA</name>
<keyword evidence="8" id="KW-1185">Reference proteome</keyword>
<dbReference type="EMBL" id="JAENGZ010002069">
    <property type="protein sequence ID" value="KAG6944994.1"/>
    <property type="molecule type" value="Genomic_DNA"/>
</dbReference>
<dbReference type="Proteomes" id="UP000760860">
    <property type="component" value="Unassembled WGS sequence"/>
</dbReference>
<evidence type="ECO:0000313" key="1">
    <source>
        <dbReference type="EMBL" id="KAG2821418.1"/>
    </source>
</evidence>
<organism evidence="7 8">
    <name type="scientific">Phytophthora cactorum</name>
    <dbReference type="NCBI Taxonomy" id="29920"/>
    <lineage>
        <taxon>Eukaryota</taxon>
        <taxon>Sar</taxon>
        <taxon>Stramenopiles</taxon>
        <taxon>Oomycota</taxon>
        <taxon>Peronosporomycetes</taxon>
        <taxon>Peronosporales</taxon>
        <taxon>Peronosporaceae</taxon>
        <taxon>Phytophthora</taxon>
    </lineage>
</organism>
<dbReference type="VEuPathDB" id="FungiDB:PC110_g21050"/>
<evidence type="ECO:0000313" key="4">
    <source>
        <dbReference type="EMBL" id="KAG2961763.1"/>
    </source>
</evidence>
<dbReference type="Proteomes" id="UP000735874">
    <property type="component" value="Unassembled WGS sequence"/>
</dbReference>
<reference evidence="7 8" key="1">
    <citation type="submission" date="2018-01" db="EMBL/GenBank/DDBJ databases">
        <title>Draft genome of the strawberry crown rot pathogen Phytophthora cactorum.</title>
        <authorList>
            <person name="Armitage A.D."/>
            <person name="Lysoe E."/>
            <person name="Nellist C.F."/>
            <person name="Harrison R.J."/>
            <person name="Brurberg M.B."/>
        </authorList>
    </citation>
    <scope>NUCLEOTIDE SEQUENCE [LARGE SCALE GENOMIC DNA]</scope>
    <source>
        <strain evidence="7 8">10300</strain>
    </source>
</reference>
<evidence type="ECO:0000313" key="8">
    <source>
        <dbReference type="Proteomes" id="UP000251314"/>
    </source>
</evidence>
<evidence type="ECO:0000313" key="2">
    <source>
        <dbReference type="EMBL" id="KAG2883001.1"/>
    </source>
</evidence>
<reference evidence="1" key="2">
    <citation type="submission" date="2018-10" db="EMBL/GenBank/DDBJ databases">
        <title>Effector identification in a new, highly contiguous assembly of the strawberry crown rot pathogen Phytophthora cactorum.</title>
        <authorList>
            <person name="Armitage A.D."/>
            <person name="Nellist C.F."/>
            <person name="Bates H."/>
            <person name="Vickerstaff R.J."/>
            <person name="Harrison R.J."/>
        </authorList>
    </citation>
    <scope>NUCLEOTIDE SEQUENCE</scope>
    <source>
        <strain evidence="1">15-7</strain>
        <strain evidence="2">4032</strain>
        <strain evidence="3">4040</strain>
        <strain evidence="4">P415</strain>
        <strain evidence="5">P421</strain>
    </source>
</reference>
<dbReference type="EMBL" id="RCMI01001612">
    <property type="protein sequence ID" value="KAG2883001.1"/>
    <property type="molecule type" value="Genomic_DNA"/>
</dbReference>
<dbReference type="EMBL" id="RCMV01001926">
    <property type="protein sequence ID" value="KAG3205529.1"/>
    <property type="molecule type" value="Genomic_DNA"/>
</dbReference>
<dbReference type="Proteomes" id="UP000774804">
    <property type="component" value="Unassembled WGS sequence"/>
</dbReference>
<protein>
    <submittedName>
        <fullName evidence="7">Uncharacterized protein</fullName>
    </submittedName>
</protein>
<dbReference type="OrthoDB" id="89034at2759"/>
<accession>A0A329RES0</accession>
<proteinExistence type="predicted"/>
<evidence type="ECO:0000313" key="3">
    <source>
        <dbReference type="EMBL" id="KAG2894782.1"/>
    </source>
</evidence>
<dbReference type="Proteomes" id="UP000688947">
    <property type="component" value="Unassembled WGS sequence"/>
</dbReference>
<dbReference type="Proteomes" id="UP000736787">
    <property type="component" value="Unassembled WGS sequence"/>
</dbReference>
<dbReference type="Gene3D" id="3.30.200.20">
    <property type="entry name" value="Phosphorylase Kinase, domain 1"/>
    <property type="match status" value="1"/>
</dbReference>
<reference evidence="6" key="3">
    <citation type="submission" date="2021-01" db="EMBL/GenBank/DDBJ databases">
        <title>Phytophthora aleatoria, a newly-described species from Pinus radiata is distinct from Phytophthora cactorum isolates based on comparative genomics.</title>
        <authorList>
            <person name="Mcdougal R."/>
            <person name="Panda P."/>
            <person name="Williams N."/>
            <person name="Studholme D.J."/>
        </authorList>
    </citation>
    <scope>NUCLEOTIDE SEQUENCE</scope>
    <source>
        <strain evidence="6">NZFS 3830</strain>
    </source>
</reference>
<dbReference type="Proteomes" id="UP000251314">
    <property type="component" value="Unassembled WGS sequence"/>
</dbReference>
<dbReference type="EMBL" id="MJFZ01001291">
    <property type="protein sequence ID" value="RAW22509.1"/>
    <property type="molecule type" value="Genomic_DNA"/>
</dbReference>
<evidence type="ECO:0000313" key="7">
    <source>
        <dbReference type="EMBL" id="RAW22509.1"/>
    </source>
</evidence>
<dbReference type="EMBL" id="RCMG01001712">
    <property type="protein sequence ID" value="KAG2821418.1"/>
    <property type="molecule type" value="Genomic_DNA"/>
</dbReference>
<evidence type="ECO:0000313" key="5">
    <source>
        <dbReference type="EMBL" id="KAG3205529.1"/>
    </source>
</evidence>